<evidence type="ECO:0000256" key="9">
    <source>
        <dbReference type="ARBA" id="ARBA00022840"/>
    </source>
</evidence>
<dbReference type="PANTHER" id="PTHR17490">
    <property type="entry name" value="SUA5"/>
    <property type="match status" value="1"/>
</dbReference>
<comment type="subcellular location">
    <subcellularLocation>
        <location evidence="1">Cytoplasm</location>
    </subcellularLocation>
</comment>
<feature type="domain" description="YrdC-like" evidence="12">
    <location>
        <begin position="3"/>
        <end position="184"/>
    </location>
</feature>
<reference evidence="13" key="1">
    <citation type="submission" date="2018-05" db="EMBL/GenBank/DDBJ databases">
        <authorList>
            <person name="Lanie J.A."/>
            <person name="Ng W.-L."/>
            <person name="Kazmierczak K.M."/>
            <person name="Andrzejewski T.M."/>
            <person name="Davidsen T.M."/>
            <person name="Wayne K.J."/>
            <person name="Tettelin H."/>
            <person name="Glass J.I."/>
            <person name="Rusch D."/>
            <person name="Podicherti R."/>
            <person name="Tsui H.-C.T."/>
            <person name="Winkler M.E."/>
        </authorList>
    </citation>
    <scope>NUCLEOTIDE SEQUENCE</scope>
</reference>
<dbReference type="AlphaFoldDB" id="A0A381UL60"/>
<dbReference type="GO" id="GO:0003725">
    <property type="term" value="F:double-stranded RNA binding"/>
    <property type="evidence" value="ECO:0007669"/>
    <property type="project" value="InterPro"/>
</dbReference>
<keyword evidence="8" id="KW-0547">Nucleotide-binding</keyword>
<dbReference type="Pfam" id="PF01300">
    <property type="entry name" value="Sua5_yciO_yrdC"/>
    <property type="match status" value="1"/>
</dbReference>
<dbReference type="Gene3D" id="3.90.870.10">
    <property type="entry name" value="DHBP synthase"/>
    <property type="match status" value="1"/>
</dbReference>
<evidence type="ECO:0000256" key="5">
    <source>
        <dbReference type="ARBA" id="ARBA00022679"/>
    </source>
</evidence>
<organism evidence="13">
    <name type="scientific">marine metagenome</name>
    <dbReference type="NCBI Taxonomy" id="408172"/>
    <lineage>
        <taxon>unclassified sequences</taxon>
        <taxon>metagenomes</taxon>
        <taxon>ecological metagenomes</taxon>
    </lineage>
</organism>
<name>A0A381UL60_9ZZZZ</name>
<evidence type="ECO:0000259" key="12">
    <source>
        <dbReference type="PROSITE" id="PS51163"/>
    </source>
</evidence>
<keyword evidence="5" id="KW-0808">Transferase</keyword>
<evidence type="ECO:0000256" key="2">
    <source>
        <dbReference type="ARBA" id="ARBA00007663"/>
    </source>
</evidence>
<dbReference type="GO" id="GO:0061710">
    <property type="term" value="F:L-threonylcarbamoyladenylate synthase"/>
    <property type="evidence" value="ECO:0007669"/>
    <property type="project" value="UniProtKB-EC"/>
</dbReference>
<protein>
    <recommendedName>
        <fullName evidence="10">L-threonylcarbamoyladenylate synthase</fullName>
        <ecNumber evidence="3">2.7.7.87</ecNumber>
    </recommendedName>
    <alternativeName>
        <fullName evidence="10">L-threonylcarbamoyladenylate synthase</fullName>
    </alternativeName>
</protein>
<gene>
    <name evidence="13" type="ORF">METZ01_LOCUS81724</name>
</gene>
<dbReference type="InterPro" id="IPR006070">
    <property type="entry name" value="Sua5-like_dom"/>
</dbReference>
<evidence type="ECO:0000256" key="1">
    <source>
        <dbReference type="ARBA" id="ARBA00004496"/>
    </source>
</evidence>
<keyword evidence="6" id="KW-0819">tRNA processing</keyword>
<dbReference type="SUPFAM" id="SSF55821">
    <property type="entry name" value="YrdC/RibB"/>
    <property type="match status" value="1"/>
</dbReference>
<evidence type="ECO:0000256" key="10">
    <source>
        <dbReference type="ARBA" id="ARBA00029774"/>
    </source>
</evidence>
<dbReference type="GO" id="GO:0000049">
    <property type="term" value="F:tRNA binding"/>
    <property type="evidence" value="ECO:0007669"/>
    <property type="project" value="TreeGrafter"/>
</dbReference>
<proteinExistence type="inferred from homology"/>
<evidence type="ECO:0000256" key="7">
    <source>
        <dbReference type="ARBA" id="ARBA00022695"/>
    </source>
</evidence>
<keyword evidence="4" id="KW-0963">Cytoplasm</keyword>
<dbReference type="GO" id="GO:0005737">
    <property type="term" value="C:cytoplasm"/>
    <property type="evidence" value="ECO:0007669"/>
    <property type="project" value="UniProtKB-SubCell"/>
</dbReference>
<dbReference type="InterPro" id="IPR017945">
    <property type="entry name" value="DHBP_synth_RibB-like_a/b_dom"/>
</dbReference>
<evidence type="ECO:0000313" key="13">
    <source>
        <dbReference type="EMBL" id="SVA28870.1"/>
    </source>
</evidence>
<evidence type="ECO:0000256" key="4">
    <source>
        <dbReference type="ARBA" id="ARBA00022490"/>
    </source>
</evidence>
<dbReference type="GO" id="GO:0006450">
    <property type="term" value="P:regulation of translational fidelity"/>
    <property type="evidence" value="ECO:0007669"/>
    <property type="project" value="TreeGrafter"/>
</dbReference>
<dbReference type="NCBIfam" id="TIGR00057">
    <property type="entry name" value="L-threonylcarbamoyladenylate synthase"/>
    <property type="match status" value="1"/>
</dbReference>
<accession>A0A381UL60</accession>
<dbReference type="GO" id="GO:0005524">
    <property type="term" value="F:ATP binding"/>
    <property type="evidence" value="ECO:0007669"/>
    <property type="project" value="UniProtKB-KW"/>
</dbReference>
<dbReference type="InterPro" id="IPR050156">
    <property type="entry name" value="TC-AMP_synthase_SUA5"/>
</dbReference>
<dbReference type="PANTHER" id="PTHR17490:SF16">
    <property type="entry name" value="THREONYLCARBAMOYL-AMP SYNTHASE"/>
    <property type="match status" value="1"/>
</dbReference>
<evidence type="ECO:0000256" key="6">
    <source>
        <dbReference type="ARBA" id="ARBA00022694"/>
    </source>
</evidence>
<dbReference type="GO" id="GO:0008033">
    <property type="term" value="P:tRNA processing"/>
    <property type="evidence" value="ECO:0007669"/>
    <property type="project" value="UniProtKB-KW"/>
</dbReference>
<sequence length="184" mass="19996">MNPTAIQEAKIIVQNGGTIVYPTDTLYGFGVDATNEKAINNLNHIKKRTGPISILINNLEMAFAISKLSPKQKNMVAEQLQGSNTVIVPLKTGFVHPIISGQDETIGLRIPNHNFGIDLVSQLGKPITTTSVNHSGMPPLNKIDDIMELFGSSFDLLIDAGDLPPSKGSKVIKLTKTHFEIIRK</sequence>
<comment type="catalytic activity">
    <reaction evidence="11">
        <text>L-threonine + hydrogencarbonate + ATP = L-threonylcarbamoyladenylate + diphosphate + H2O</text>
        <dbReference type="Rhea" id="RHEA:36407"/>
        <dbReference type="ChEBI" id="CHEBI:15377"/>
        <dbReference type="ChEBI" id="CHEBI:17544"/>
        <dbReference type="ChEBI" id="CHEBI:30616"/>
        <dbReference type="ChEBI" id="CHEBI:33019"/>
        <dbReference type="ChEBI" id="CHEBI:57926"/>
        <dbReference type="ChEBI" id="CHEBI:73682"/>
        <dbReference type="EC" id="2.7.7.87"/>
    </reaction>
</comment>
<evidence type="ECO:0000256" key="8">
    <source>
        <dbReference type="ARBA" id="ARBA00022741"/>
    </source>
</evidence>
<evidence type="ECO:0000256" key="11">
    <source>
        <dbReference type="ARBA" id="ARBA00048366"/>
    </source>
</evidence>
<dbReference type="EMBL" id="UINC01006658">
    <property type="protein sequence ID" value="SVA28870.1"/>
    <property type="molecule type" value="Genomic_DNA"/>
</dbReference>
<dbReference type="PROSITE" id="PS51163">
    <property type="entry name" value="YRDC"/>
    <property type="match status" value="1"/>
</dbReference>
<keyword evidence="7" id="KW-0548">Nucleotidyltransferase</keyword>
<dbReference type="EC" id="2.7.7.87" evidence="3"/>
<evidence type="ECO:0000256" key="3">
    <source>
        <dbReference type="ARBA" id="ARBA00012584"/>
    </source>
</evidence>
<keyword evidence="9" id="KW-0067">ATP-binding</keyword>
<comment type="similarity">
    <text evidence="2">Belongs to the SUA5 family.</text>
</comment>